<sequence length="87" mass="9615">MEAYIVEKSGATLGCLYQVLIEECIANLQDQCEEAQARRNQDGKAEQFPVLVMPELRKEKTRLSQPSTFELAPSPPAAKAQEPAHAT</sequence>
<dbReference type="EMBL" id="NIZV01000151">
    <property type="protein sequence ID" value="RSM04354.1"/>
    <property type="molecule type" value="Genomic_DNA"/>
</dbReference>
<proteinExistence type="predicted"/>
<protein>
    <submittedName>
        <fullName evidence="2">Uncharacterized protein</fullName>
    </submittedName>
</protein>
<organism evidence="2 3">
    <name type="scientific">Fusarium ambrosium</name>
    <dbReference type="NCBI Taxonomy" id="131363"/>
    <lineage>
        <taxon>Eukaryota</taxon>
        <taxon>Fungi</taxon>
        <taxon>Dikarya</taxon>
        <taxon>Ascomycota</taxon>
        <taxon>Pezizomycotina</taxon>
        <taxon>Sordariomycetes</taxon>
        <taxon>Hypocreomycetidae</taxon>
        <taxon>Hypocreales</taxon>
        <taxon>Nectriaceae</taxon>
        <taxon>Fusarium</taxon>
        <taxon>Fusarium solani species complex</taxon>
    </lineage>
</organism>
<evidence type="ECO:0000256" key="1">
    <source>
        <dbReference type="SAM" id="MobiDB-lite"/>
    </source>
</evidence>
<keyword evidence="3" id="KW-1185">Reference proteome</keyword>
<name>A0A428TQQ7_9HYPO</name>
<evidence type="ECO:0000313" key="2">
    <source>
        <dbReference type="EMBL" id="RSM04354.1"/>
    </source>
</evidence>
<comment type="caution">
    <text evidence="2">The sequence shown here is derived from an EMBL/GenBank/DDBJ whole genome shotgun (WGS) entry which is preliminary data.</text>
</comment>
<gene>
    <name evidence="2" type="ORF">CDV31_010056</name>
</gene>
<feature type="region of interest" description="Disordered" evidence="1">
    <location>
        <begin position="61"/>
        <end position="87"/>
    </location>
</feature>
<accession>A0A428TQQ7</accession>
<reference evidence="2 3" key="1">
    <citation type="submission" date="2017-06" db="EMBL/GenBank/DDBJ databases">
        <title>Cmopartive genomic analysis of Ambrosia Fusariam Clade fungi.</title>
        <authorList>
            <person name="Stajich J.E."/>
            <person name="Carrillo J."/>
            <person name="Kijimoto T."/>
            <person name="Eskalen A."/>
            <person name="O'Donnell K."/>
            <person name="Kasson M."/>
        </authorList>
    </citation>
    <scope>NUCLEOTIDE SEQUENCE [LARGE SCALE GENOMIC DNA]</scope>
    <source>
        <strain evidence="2 3">NRRL 20438</strain>
    </source>
</reference>
<evidence type="ECO:0000313" key="3">
    <source>
        <dbReference type="Proteomes" id="UP000288429"/>
    </source>
</evidence>
<dbReference type="AlphaFoldDB" id="A0A428TQQ7"/>
<dbReference type="Proteomes" id="UP000288429">
    <property type="component" value="Unassembled WGS sequence"/>
</dbReference>